<keyword evidence="6" id="KW-0460">Magnesium</keyword>
<keyword evidence="4" id="KW-0547">Nucleotide-binding</keyword>
<sequence length="458" mass="50314">MPDSSSELHPEVAAFLADHPDTVAIDLLLADLSGVIRGKRYPVEDLKSVWKSGVTFPASVFLLDTNGQSHDPGGKGFSDGDPDAIARPIPGSLKPVPWAKRPLGQLLLTFSDSKNQPLAFEPRNVLARALGRLRELGLRPVVAFELEFYLLDKERAEGRRPQPPLSPLTGKRESGTQVYGMDQVDGFEDLLEDITDACDAQGIPTGAISAEYAPGQFEINLRHETYPLMAADHCVLFKRVVRGVARKHGYQATFMAKPYPEEAGSGLHLHVSLYDEEGNNVFDGGEALASDTLRHAIGGVLDLLPESMAFLAPNVNSYRRFEPNIFVPITRSWGFENRSVAMRVPIGSGKARRIESRVAGADANPYLALASMIAGIHHGIVNRIDPGAPHDGNAGESFDKALPMRPRRALEQLLASEIIPQYLGADYPKLYAACKEAEYDEFDWLISPQEYDWYLQAD</sequence>
<evidence type="ECO:0000256" key="6">
    <source>
        <dbReference type="ARBA" id="ARBA00022842"/>
    </source>
</evidence>
<evidence type="ECO:0000256" key="4">
    <source>
        <dbReference type="ARBA" id="ARBA00022741"/>
    </source>
</evidence>
<dbReference type="PANTHER" id="PTHR43785">
    <property type="entry name" value="GAMMA-GLUTAMYLPUTRESCINE SYNTHETASE"/>
    <property type="match status" value="1"/>
</dbReference>
<keyword evidence="7" id="KW-0535">Nitrogen fixation</keyword>
<dbReference type="InterPro" id="IPR008146">
    <property type="entry name" value="Gln_synth_cat_dom"/>
</dbReference>
<accession>A0ABT5YJW3</accession>
<dbReference type="EMBL" id="JARHUD010000001">
    <property type="protein sequence ID" value="MDF2094554.1"/>
    <property type="molecule type" value="Genomic_DNA"/>
</dbReference>
<evidence type="ECO:0000256" key="2">
    <source>
        <dbReference type="ARBA" id="ARBA00003117"/>
    </source>
</evidence>
<gene>
    <name evidence="12" type="ORF">P2G67_01030</name>
</gene>
<dbReference type="InterPro" id="IPR027303">
    <property type="entry name" value="Gln_synth_gly_rich_site"/>
</dbReference>
<dbReference type="Pfam" id="PF00120">
    <property type="entry name" value="Gln-synt_C"/>
    <property type="match status" value="1"/>
</dbReference>
<organism evidence="12 13">
    <name type="scientific">Aquibaculum arenosum</name>
    <dbReference type="NCBI Taxonomy" id="3032591"/>
    <lineage>
        <taxon>Bacteria</taxon>
        <taxon>Pseudomonadati</taxon>
        <taxon>Pseudomonadota</taxon>
        <taxon>Alphaproteobacteria</taxon>
        <taxon>Rhodospirillales</taxon>
        <taxon>Rhodovibrionaceae</taxon>
        <taxon>Aquibaculum</taxon>
    </lineage>
</organism>
<dbReference type="InterPro" id="IPR036651">
    <property type="entry name" value="Gln_synt_N_sf"/>
</dbReference>
<keyword evidence="13" id="KW-1185">Reference proteome</keyword>
<evidence type="ECO:0000313" key="13">
    <source>
        <dbReference type="Proteomes" id="UP001215503"/>
    </source>
</evidence>
<dbReference type="SUPFAM" id="SSF55931">
    <property type="entry name" value="Glutamine synthetase/guanido kinase"/>
    <property type="match status" value="1"/>
</dbReference>
<evidence type="ECO:0000256" key="7">
    <source>
        <dbReference type="ARBA" id="ARBA00023231"/>
    </source>
</evidence>
<name>A0ABT5YJW3_9PROT</name>
<comment type="cofactor">
    <cofactor evidence="1">
        <name>Mg(2+)</name>
        <dbReference type="ChEBI" id="CHEBI:18420"/>
    </cofactor>
</comment>
<keyword evidence="5" id="KW-0067">ATP-binding</keyword>
<evidence type="ECO:0000256" key="5">
    <source>
        <dbReference type="ARBA" id="ARBA00022840"/>
    </source>
</evidence>
<evidence type="ECO:0000259" key="11">
    <source>
        <dbReference type="PROSITE" id="PS51987"/>
    </source>
</evidence>
<dbReference type="InterPro" id="IPR014746">
    <property type="entry name" value="Gln_synth/guanido_kin_cat_dom"/>
</dbReference>
<evidence type="ECO:0000256" key="1">
    <source>
        <dbReference type="ARBA" id="ARBA00001946"/>
    </source>
</evidence>
<feature type="domain" description="GS catalytic" evidence="11">
    <location>
        <begin position="122"/>
        <end position="458"/>
    </location>
</feature>
<evidence type="ECO:0000313" key="12">
    <source>
        <dbReference type="EMBL" id="MDF2094554.1"/>
    </source>
</evidence>
<reference evidence="12 13" key="1">
    <citation type="submission" date="2023-03" db="EMBL/GenBank/DDBJ databases">
        <title>Fodinicurvata sp. CAU 1616 isolated from sea sendiment.</title>
        <authorList>
            <person name="Kim W."/>
        </authorList>
    </citation>
    <scope>NUCLEOTIDE SEQUENCE [LARGE SCALE GENOMIC DNA]</scope>
    <source>
        <strain evidence="12 13">CAU 1616</strain>
    </source>
</reference>
<dbReference type="PROSITE" id="PS00181">
    <property type="entry name" value="GLNA_ATP"/>
    <property type="match status" value="1"/>
</dbReference>
<evidence type="ECO:0000259" key="10">
    <source>
        <dbReference type="PROSITE" id="PS51986"/>
    </source>
</evidence>
<comment type="caution">
    <text evidence="12">The sequence shown here is derived from an EMBL/GenBank/DDBJ whole genome shotgun (WGS) entry which is preliminary data.</text>
</comment>
<evidence type="ECO:0000256" key="8">
    <source>
        <dbReference type="PROSITE-ProRule" id="PRU01330"/>
    </source>
</evidence>
<dbReference type="InterPro" id="IPR008147">
    <property type="entry name" value="Gln_synt_N"/>
</dbReference>
<dbReference type="Gene3D" id="3.10.20.70">
    <property type="entry name" value="Glutamine synthetase, N-terminal domain"/>
    <property type="match status" value="1"/>
</dbReference>
<comment type="function">
    <text evidence="2">Catalyzes the ATP-dependent biosynthesis of glutamine from glutamate and ammonia.</text>
</comment>
<dbReference type="SUPFAM" id="SSF54368">
    <property type="entry name" value="Glutamine synthetase, N-terminal domain"/>
    <property type="match status" value="1"/>
</dbReference>
<comment type="similarity">
    <text evidence="8 9">Belongs to the glutamine synthetase family.</text>
</comment>
<protein>
    <submittedName>
        <fullName evidence="12">Glutamine synthetase family protein</fullName>
    </submittedName>
</protein>
<dbReference type="Proteomes" id="UP001215503">
    <property type="component" value="Unassembled WGS sequence"/>
</dbReference>
<proteinExistence type="inferred from homology"/>
<dbReference type="SMART" id="SM01230">
    <property type="entry name" value="Gln-synt_C"/>
    <property type="match status" value="1"/>
</dbReference>
<dbReference type="PROSITE" id="PS51986">
    <property type="entry name" value="GS_BETA_GRASP"/>
    <property type="match status" value="1"/>
</dbReference>
<dbReference type="PANTHER" id="PTHR43785:SF12">
    <property type="entry name" value="TYPE-1 GLUTAMINE SYNTHETASE 2"/>
    <property type="match status" value="1"/>
</dbReference>
<feature type="domain" description="GS beta-grasp" evidence="10">
    <location>
        <begin position="20"/>
        <end position="116"/>
    </location>
</feature>
<keyword evidence="3" id="KW-0436">Ligase</keyword>
<evidence type="ECO:0000256" key="9">
    <source>
        <dbReference type="RuleBase" id="RU000384"/>
    </source>
</evidence>
<dbReference type="RefSeq" id="WP_275819145.1">
    <property type="nucleotide sequence ID" value="NZ_JARHUD010000001.1"/>
</dbReference>
<evidence type="ECO:0000256" key="3">
    <source>
        <dbReference type="ARBA" id="ARBA00022598"/>
    </source>
</evidence>
<dbReference type="PROSITE" id="PS51987">
    <property type="entry name" value="GS_CATALYTIC"/>
    <property type="match status" value="1"/>
</dbReference>
<dbReference type="Gene3D" id="3.30.590.10">
    <property type="entry name" value="Glutamine synthetase/guanido kinase, catalytic domain"/>
    <property type="match status" value="1"/>
</dbReference>